<reference evidence="5" key="2">
    <citation type="submission" date="2020-09" db="EMBL/GenBank/DDBJ databases">
        <authorList>
            <person name="Sun Q."/>
            <person name="Kim S."/>
        </authorList>
    </citation>
    <scope>NUCLEOTIDE SEQUENCE</scope>
    <source>
        <strain evidence="5">KCTC 42650</strain>
    </source>
</reference>
<dbReference type="PANTHER" id="PTHR33376:SF5">
    <property type="entry name" value="EXTRACYTOPLASMIC SOLUTE RECEPTOR PROTEIN"/>
    <property type="match status" value="1"/>
</dbReference>
<dbReference type="GO" id="GO:0042597">
    <property type="term" value="C:periplasmic space"/>
    <property type="evidence" value="ECO:0007669"/>
    <property type="project" value="UniProtKB-SubCell"/>
</dbReference>
<reference evidence="5" key="1">
    <citation type="journal article" date="2014" name="Int. J. Syst. Evol. Microbiol.">
        <title>Complete genome sequence of Corynebacterium casei LMG S-19264T (=DSM 44701T), isolated from a smear-ripened cheese.</title>
        <authorList>
            <consortium name="US DOE Joint Genome Institute (JGI-PGF)"/>
            <person name="Walter F."/>
            <person name="Albersmeier A."/>
            <person name="Kalinowski J."/>
            <person name="Ruckert C."/>
        </authorList>
    </citation>
    <scope>NUCLEOTIDE SEQUENCE</scope>
    <source>
        <strain evidence="5">KCTC 42650</strain>
    </source>
</reference>
<evidence type="ECO:0000313" key="6">
    <source>
        <dbReference type="Proteomes" id="UP000626220"/>
    </source>
</evidence>
<keyword evidence="3" id="KW-0574">Periplasm</keyword>
<gene>
    <name evidence="5" type="ORF">GCM10017056_28610</name>
</gene>
<accession>A0A8J3GYQ4</accession>
<dbReference type="InterPro" id="IPR018389">
    <property type="entry name" value="DctP_fam"/>
</dbReference>
<dbReference type="AlphaFoldDB" id="A0A8J3GYQ4"/>
<evidence type="ECO:0000256" key="3">
    <source>
        <dbReference type="ARBA" id="ARBA00022764"/>
    </source>
</evidence>
<dbReference type="NCBIfam" id="NF037995">
    <property type="entry name" value="TRAP_S1"/>
    <property type="match status" value="1"/>
</dbReference>
<dbReference type="RefSeq" id="WP_189680777.1">
    <property type="nucleotide sequence ID" value="NZ_BNCJ01000008.1"/>
</dbReference>
<dbReference type="GO" id="GO:0055085">
    <property type="term" value="P:transmembrane transport"/>
    <property type="evidence" value="ECO:0007669"/>
    <property type="project" value="InterPro"/>
</dbReference>
<name>A0A8J3GYQ4_9RHOB</name>
<dbReference type="Gene3D" id="3.40.190.170">
    <property type="entry name" value="Bacterial extracellular solute-binding protein, family 7"/>
    <property type="match status" value="1"/>
</dbReference>
<evidence type="ECO:0000313" key="5">
    <source>
        <dbReference type="EMBL" id="GHF55416.1"/>
    </source>
</evidence>
<protein>
    <submittedName>
        <fullName evidence="5">C4-dicarboxylate ABC transporter substrate-binding protein</fullName>
    </submittedName>
</protein>
<proteinExistence type="predicted"/>
<comment type="caution">
    <text evidence="5">The sequence shown here is derived from an EMBL/GenBank/DDBJ whole genome shotgun (WGS) entry which is preliminary data.</text>
</comment>
<feature type="signal peptide" evidence="4">
    <location>
        <begin position="1"/>
        <end position="30"/>
    </location>
</feature>
<keyword evidence="2 4" id="KW-0732">Signal</keyword>
<evidence type="ECO:0000256" key="4">
    <source>
        <dbReference type="SAM" id="SignalP"/>
    </source>
</evidence>
<dbReference type="InterPro" id="IPR038404">
    <property type="entry name" value="TRAP_DctP_sf"/>
</dbReference>
<keyword evidence="6" id="KW-1185">Reference proteome</keyword>
<comment type="subcellular location">
    <subcellularLocation>
        <location evidence="1">Periplasm</location>
    </subcellularLocation>
</comment>
<dbReference type="PANTHER" id="PTHR33376">
    <property type="match status" value="1"/>
</dbReference>
<dbReference type="Proteomes" id="UP000626220">
    <property type="component" value="Unassembled WGS sequence"/>
</dbReference>
<dbReference type="EMBL" id="BNCJ01000008">
    <property type="protein sequence ID" value="GHF55416.1"/>
    <property type="molecule type" value="Genomic_DNA"/>
</dbReference>
<sequence length="340" mass="36210">MIGQVFRNFTPRGLIAAAAIGIMGAMPAAAQQTAKLSYHWGPTHPAAVFANKFAELVGERSKGALTIQVFPSGQLFGIRDILGGVSSGAVEIGGAVGVVSFPTLNKNYNVTNLPGVFESFEQIRGFFAETEVGKAIMEDVTSAAGIEIIGFNPVGPSAVFTTRENVTGIEGFKGVSARVLTDADRPRWEALGAGRMVSLPTGEVYTALQNGMIDTVATVPGAIKGYSWWDFLKTAQMPYFQFNDAYFIANKPWLDSLSPELRQIVLDAAAEIGAEATEAIMAESDKVLEEFAAKGGTVVTFEGAELEKLSAMERNEVLPKMLGEVDQDVVDAALAYVGKK</sequence>
<evidence type="ECO:0000256" key="2">
    <source>
        <dbReference type="ARBA" id="ARBA00022729"/>
    </source>
</evidence>
<feature type="chain" id="PRO_5035237658" evidence="4">
    <location>
        <begin position="31"/>
        <end position="340"/>
    </location>
</feature>
<organism evidence="5 6">
    <name type="scientific">Seohaeicola zhoushanensis</name>
    <dbReference type="NCBI Taxonomy" id="1569283"/>
    <lineage>
        <taxon>Bacteria</taxon>
        <taxon>Pseudomonadati</taxon>
        <taxon>Pseudomonadota</taxon>
        <taxon>Alphaproteobacteria</taxon>
        <taxon>Rhodobacterales</taxon>
        <taxon>Roseobacteraceae</taxon>
        <taxon>Seohaeicola</taxon>
    </lineage>
</organism>
<dbReference type="Pfam" id="PF03480">
    <property type="entry name" value="DctP"/>
    <property type="match status" value="1"/>
</dbReference>
<dbReference type="CDD" id="cd13603">
    <property type="entry name" value="PBP2_TRAP_Siap_TeaA_like"/>
    <property type="match status" value="1"/>
</dbReference>
<evidence type="ECO:0000256" key="1">
    <source>
        <dbReference type="ARBA" id="ARBA00004418"/>
    </source>
</evidence>